<proteinExistence type="inferred from homology"/>
<comment type="similarity">
    <text evidence="1">Belongs to the LysR transcriptional regulatory family.</text>
</comment>
<dbReference type="PANTHER" id="PTHR30346">
    <property type="entry name" value="TRANSCRIPTIONAL DUAL REGULATOR HCAR-RELATED"/>
    <property type="match status" value="1"/>
</dbReference>
<dbReference type="SUPFAM" id="SSF46785">
    <property type="entry name" value="Winged helix' DNA-binding domain"/>
    <property type="match status" value="1"/>
</dbReference>
<keyword evidence="4" id="KW-0804">Transcription</keyword>
<evidence type="ECO:0000256" key="2">
    <source>
        <dbReference type="ARBA" id="ARBA00023015"/>
    </source>
</evidence>
<comment type="caution">
    <text evidence="6">The sequence shown here is derived from an EMBL/GenBank/DDBJ whole genome shotgun (WGS) entry which is preliminary data.</text>
</comment>
<dbReference type="InterPro" id="IPR036390">
    <property type="entry name" value="WH_DNA-bd_sf"/>
</dbReference>
<keyword evidence="2" id="KW-0805">Transcription regulation</keyword>
<dbReference type="PANTHER" id="PTHR30346:SF28">
    <property type="entry name" value="HTH-TYPE TRANSCRIPTIONAL REGULATOR CYNR"/>
    <property type="match status" value="1"/>
</dbReference>
<evidence type="ECO:0000256" key="1">
    <source>
        <dbReference type="ARBA" id="ARBA00009437"/>
    </source>
</evidence>
<dbReference type="Pfam" id="PF00126">
    <property type="entry name" value="HTH_1"/>
    <property type="match status" value="1"/>
</dbReference>
<organism evidence="6 7">
    <name type="scientific">Leucobacter iarius</name>
    <dbReference type="NCBI Taxonomy" id="333963"/>
    <lineage>
        <taxon>Bacteria</taxon>
        <taxon>Bacillati</taxon>
        <taxon>Actinomycetota</taxon>
        <taxon>Actinomycetes</taxon>
        <taxon>Micrococcales</taxon>
        <taxon>Microbacteriaceae</taxon>
        <taxon>Leucobacter</taxon>
    </lineage>
</organism>
<dbReference type="InterPro" id="IPR036388">
    <property type="entry name" value="WH-like_DNA-bd_sf"/>
</dbReference>
<sequence>MIDLRQLQALSAVAAEGSVSRAAVRLGWSQPTVDYHLRNLDNLVGTALTSRSTRGSTLTAAGSLMLERGSEILALSDRALTDVRELAQLGRTRLRFGTFPTAAAHLLPGIAARLTELGIDLDAVLTEVAPLVEQVNQNTIDAALVYTASGYGLPFRSEVHTTRILRDPLLLAVPEHHSAAQRESIDLPTLRSLHEEAWVFGATPGDTIDDIVRDLFTADGHTAEVALRTDDYTVVLGMVAAGLGVGLVPKLAAAHPPAGVALRPLEDPRFAREILLAAKGPASGPPPAVRQLAEALRRTVESLA</sequence>
<dbReference type="SUPFAM" id="SSF53850">
    <property type="entry name" value="Periplasmic binding protein-like II"/>
    <property type="match status" value="1"/>
</dbReference>
<protein>
    <submittedName>
        <fullName evidence="6">LysR family transcriptional regulator</fullName>
    </submittedName>
</protein>
<name>A0ABN2LEL7_9MICO</name>
<dbReference type="Pfam" id="PF03466">
    <property type="entry name" value="LysR_substrate"/>
    <property type="match status" value="1"/>
</dbReference>
<dbReference type="Proteomes" id="UP001500851">
    <property type="component" value="Unassembled WGS sequence"/>
</dbReference>
<evidence type="ECO:0000313" key="6">
    <source>
        <dbReference type="EMBL" id="GAA1786063.1"/>
    </source>
</evidence>
<keyword evidence="7" id="KW-1185">Reference proteome</keyword>
<dbReference type="RefSeq" id="WP_046454033.1">
    <property type="nucleotide sequence ID" value="NZ_BAAAOB010000001.1"/>
</dbReference>
<reference evidence="6 7" key="1">
    <citation type="journal article" date="2019" name="Int. J. Syst. Evol. Microbiol.">
        <title>The Global Catalogue of Microorganisms (GCM) 10K type strain sequencing project: providing services to taxonomists for standard genome sequencing and annotation.</title>
        <authorList>
            <consortium name="The Broad Institute Genomics Platform"/>
            <consortium name="The Broad Institute Genome Sequencing Center for Infectious Disease"/>
            <person name="Wu L."/>
            <person name="Ma J."/>
        </authorList>
    </citation>
    <scope>NUCLEOTIDE SEQUENCE [LARGE SCALE GENOMIC DNA]</scope>
    <source>
        <strain evidence="6 7">JCM 14736</strain>
    </source>
</reference>
<dbReference type="Gene3D" id="1.10.10.10">
    <property type="entry name" value="Winged helix-like DNA-binding domain superfamily/Winged helix DNA-binding domain"/>
    <property type="match status" value="1"/>
</dbReference>
<dbReference type="EMBL" id="BAAAOB010000001">
    <property type="protein sequence ID" value="GAA1786063.1"/>
    <property type="molecule type" value="Genomic_DNA"/>
</dbReference>
<feature type="domain" description="HTH lysR-type" evidence="5">
    <location>
        <begin position="2"/>
        <end position="59"/>
    </location>
</feature>
<evidence type="ECO:0000313" key="7">
    <source>
        <dbReference type="Proteomes" id="UP001500851"/>
    </source>
</evidence>
<gene>
    <name evidence="6" type="ORF">GCM10009768_13690</name>
</gene>
<evidence type="ECO:0000256" key="4">
    <source>
        <dbReference type="ARBA" id="ARBA00023163"/>
    </source>
</evidence>
<keyword evidence="3" id="KW-0238">DNA-binding</keyword>
<dbReference type="PROSITE" id="PS50931">
    <property type="entry name" value="HTH_LYSR"/>
    <property type="match status" value="1"/>
</dbReference>
<dbReference type="Gene3D" id="3.40.190.10">
    <property type="entry name" value="Periplasmic binding protein-like II"/>
    <property type="match status" value="2"/>
</dbReference>
<evidence type="ECO:0000259" key="5">
    <source>
        <dbReference type="PROSITE" id="PS50931"/>
    </source>
</evidence>
<evidence type="ECO:0000256" key="3">
    <source>
        <dbReference type="ARBA" id="ARBA00023125"/>
    </source>
</evidence>
<dbReference type="InterPro" id="IPR005119">
    <property type="entry name" value="LysR_subst-bd"/>
</dbReference>
<accession>A0ABN2LEL7</accession>
<dbReference type="InterPro" id="IPR000847">
    <property type="entry name" value="LysR_HTH_N"/>
</dbReference>